<keyword evidence="5" id="KW-0997">Cell inner membrane</keyword>
<accession>A0A1U9KPJ7</accession>
<keyword evidence="11 13" id="KW-0406">Ion transport</keyword>
<organism evidence="16 17">
    <name type="scientific">Neoasaia chiangmaiensis</name>
    <dbReference type="NCBI Taxonomy" id="320497"/>
    <lineage>
        <taxon>Bacteria</taxon>
        <taxon>Pseudomonadati</taxon>
        <taxon>Pseudomonadota</taxon>
        <taxon>Alphaproteobacteria</taxon>
        <taxon>Acetobacterales</taxon>
        <taxon>Acetobacteraceae</taxon>
        <taxon>Neoasaia</taxon>
    </lineage>
</organism>
<evidence type="ECO:0000313" key="17">
    <source>
        <dbReference type="Proteomes" id="UP000188604"/>
    </source>
</evidence>
<feature type="transmembrane region" description="Helical" evidence="13">
    <location>
        <begin position="424"/>
        <end position="441"/>
    </location>
</feature>
<feature type="transmembrane region" description="Helical" evidence="13">
    <location>
        <begin position="170"/>
        <end position="190"/>
    </location>
</feature>
<evidence type="ECO:0000256" key="10">
    <source>
        <dbReference type="ARBA" id="ARBA00022989"/>
    </source>
</evidence>
<keyword evidence="10 13" id="KW-1133">Transmembrane helix</keyword>
<evidence type="ECO:0000256" key="7">
    <source>
        <dbReference type="ARBA" id="ARBA00022692"/>
    </source>
</evidence>
<feature type="transmembrane region" description="Helical" evidence="13">
    <location>
        <begin position="210"/>
        <end position="234"/>
    </location>
</feature>
<reference evidence="16 17" key="1">
    <citation type="submission" date="2016-03" db="EMBL/GenBank/DDBJ databases">
        <title>Acetic acid bacteria sequencing.</title>
        <authorList>
            <person name="Brandt J."/>
            <person name="Jakob F."/>
            <person name="Vogel R.F."/>
        </authorList>
    </citation>
    <scope>NUCLEOTIDE SEQUENCE [LARGE SCALE GENOMIC DNA]</scope>
    <source>
        <strain evidence="16 17">NBRC 101099</strain>
    </source>
</reference>
<evidence type="ECO:0000259" key="14">
    <source>
        <dbReference type="Pfam" id="PF02705"/>
    </source>
</evidence>
<feature type="transmembrane region" description="Helical" evidence="13">
    <location>
        <begin position="140"/>
        <end position="158"/>
    </location>
</feature>
<dbReference type="Pfam" id="PF02705">
    <property type="entry name" value="K_trans"/>
    <property type="match status" value="1"/>
</dbReference>
<dbReference type="AlphaFoldDB" id="A0A1U9KPJ7"/>
<comment type="function">
    <text evidence="13">Transport of potassium into the cell. Likely operates as a K(+):H(+) symporter.</text>
</comment>
<feature type="transmembrane region" description="Helical" evidence="13">
    <location>
        <begin position="398"/>
        <end position="418"/>
    </location>
</feature>
<comment type="subcellular location">
    <subcellularLocation>
        <location evidence="13">Cell membrane</location>
        <topology evidence="13">Multi-pass membrane protein</topology>
    </subcellularLocation>
    <subcellularLocation>
        <location evidence="1">Membrane</location>
        <topology evidence="1">Multi-pass membrane protein</topology>
    </subcellularLocation>
</comment>
<feature type="transmembrane region" description="Helical" evidence="13">
    <location>
        <begin position="246"/>
        <end position="266"/>
    </location>
</feature>
<feature type="transmembrane region" description="Helical" evidence="13">
    <location>
        <begin position="101"/>
        <end position="120"/>
    </location>
</feature>
<sequence length="624" mass="68101">MADEQQQKLLPSALAALGIVFGDIGTSPLYTFQTVINDTGMTDRETLLGGFSLLVWTMLLVVALKYAVVVMRADNHGEGGILALLSLVGPRFGRRWHDRSTLLAAAGLFGAALLYGDGAITPAISVLSAVEGVGVVTNDLHPYILPVTVAILCGIFMIQPLGTAHIGKVFGPIMALWFLSMGGIGLFSLLHNPAVLEGLSPWFGMTFLWYHGAKSFVILGAVFLSVTGAEALYADMSHVGRPAIRLSLGVIVLPMLILSYAGQTAFLLQHPQVRNNPFFATMPHGLILPMVILATLATIIASQAIITGAFTLTRQAMQLGWFPGLMIHQTSDTEYGQIYVPVINWLLMALTLGIVLMFKSSDKLSGAYGTAVSTTMLMTTLLLFDVMRSRWKWPLWKAIPVALFFGGIDVVFFTANLLKIAAGGYVPLLISFAVYTVMTTWRRGIELLRAGLAPLGERADAVRDDLRQGRIARTPGAGVFLARSDSSFPPIVTRHVAVFHALPEQTVVLNVQFDEVPRIASGKRIQSERVEEGIWQIGVRFGFIEIPNLFAALHDAKMEGCHIDLGKVLFFAGDDDIVADPKNPKMTTPRRWLFGFLYRNAVRASDRFTLPRERMIEIGHQVGI</sequence>
<keyword evidence="8 13" id="KW-0769">Symport</keyword>
<feature type="domain" description="K+ potassium transporter integral membrane" evidence="14">
    <location>
        <begin position="13"/>
        <end position="449"/>
    </location>
</feature>
<evidence type="ECO:0000256" key="6">
    <source>
        <dbReference type="ARBA" id="ARBA00022538"/>
    </source>
</evidence>
<feature type="transmembrane region" description="Helical" evidence="13">
    <location>
        <begin position="364"/>
        <end position="386"/>
    </location>
</feature>
<feature type="transmembrane region" description="Helical" evidence="13">
    <location>
        <begin position="338"/>
        <end position="358"/>
    </location>
</feature>
<evidence type="ECO:0000256" key="1">
    <source>
        <dbReference type="ARBA" id="ARBA00004141"/>
    </source>
</evidence>
<dbReference type="GO" id="GO:0015079">
    <property type="term" value="F:potassium ion transmembrane transporter activity"/>
    <property type="evidence" value="ECO:0007669"/>
    <property type="project" value="UniProtKB-UniRule"/>
</dbReference>
<evidence type="ECO:0000256" key="13">
    <source>
        <dbReference type="HAMAP-Rule" id="MF_01522"/>
    </source>
</evidence>
<comment type="catalytic activity">
    <reaction evidence="13">
        <text>K(+)(in) + H(+)(in) = K(+)(out) + H(+)(out)</text>
        <dbReference type="Rhea" id="RHEA:28490"/>
        <dbReference type="ChEBI" id="CHEBI:15378"/>
        <dbReference type="ChEBI" id="CHEBI:29103"/>
    </reaction>
</comment>
<evidence type="ECO:0000256" key="9">
    <source>
        <dbReference type="ARBA" id="ARBA00022958"/>
    </source>
</evidence>
<keyword evidence="17" id="KW-1185">Reference proteome</keyword>
<protein>
    <recommendedName>
        <fullName evidence="13">Probable potassium transport system protein Kup</fullName>
    </recommendedName>
</protein>
<comment type="similarity">
    <text evidence="2 13">Belongs to the HAK/KUP transporter (TC 2.A.72) family.</text>
</comment>
<evidence type="ECO:0000259" key="15">
    <source>
        <dbReference type="Pfam" id="PF22776"/>
    </source>
</evidence>
<evidence type="ECO:0000256" key="4">
    <source>
        <dbReference type="ARBA" id="ARBA00022475"/>
    </source>
</evidence>
<evidence type="ECO:0000256" key="8">
    <source>
        <dbReference type="ARBA" id="ARBA00022847"/>
    </source>
</evidence>
<proteinExistence type="inferred from homology"/>
<evidence type="ECO:0000256" key="11">
    <source>
        <dbReference type="ARBA" id="ARBA00023065"/>
    </source>
</evidence>
<dbReference type="GO" id="GO:0015293">
    <property type="term" value="F:symporter activity"/>
    <property type="evidence" value="ECO:0007669"/>
    <property type="project" value="UniProtKB-UniRule"/>
</dbReference>
<name>A0A1U9KPJ7_9PROT</name>
<dbReference type="InterPro" id="IPR003855">
    <property type="entry name" value="K+_transporter"/>
</dbReference>
<dbReference type="PANTHER" id="PTHR30540">
    <property type="entry name" value="OSMOTIC STRESS POTASSIUM TRANSPORTER"/>
    <property type="match status" value="1"/>
</dbReference>
<keyword evidence="3 13" id="KW-0813">Transport</keyword>
<evidence type="ECO:0000256" key="12">
    <source>
        <dbReference type="ARBA" id="ARBA00023136"/>
    </source>
</evidence>
<keyword evidence="12 13" id="KW-0472">Membrane</keyword>
<feature type="transmembrane region" description="Helical" evidence="13">
    <location>
        <begin position="286"/>
        <end position="312"/>
    </location>
</feature>
<dbReference type="InterPro" id="IPR023051">
    <property type="entry name" value="Kup"/>
</dbReference>
<dbReference type="Proteomes" id="UP000188604">
    <property type="component" value="Chromosome"/>
</dbReference>
<keyword evidence="7 13" id="KW-0812">Transmembrane</keyword>
<dbReference type="Pfam" id="PF22776">
    <property type="entry name" value="K_trans_C"/>
    <property type="match status" value="1"/>
</dbReference>
<keyword evidence="4 13" id="KW-1003">Cell membrane</keyword>
<keyword evidence="9 13" id="KW-0630">Potassium</keyword>
<feature type="transmembrane region" description="Helical" evidence="13">
    <location>
        <begin position="46"/>
        <end position="68"/>
    </location>
</feature>
<dbReference type="KEGG" id="nch:A0U93_07090"/>
<feature type="domain" description="K+ potassium transporter C-terminal" evidence="15">
    <location>
        <begin position="475"/>
        <end position="624"/>
    </location>
</feature>
<keyword evidence="6 13" id="KW-0633">Potassium transport</keyword>
<gene>
    <name evidence="13" type="primary">kup</name>
    <name evidence="16" type="ORF">A0U93_07090</name>
</gene>
<dbReference type="EMBL" id="CP014691">
    <property type="protein sequence ID" value="AQS87736.1"/>
    <property type="molecule type" value="Genomic_DNA"/>
</dbReference>
<evidence type="ECO:0000256" key="5">
    <source>
        <dbReference type="ARBA" id="ARBA00022519"/>
    </source>
</evidence>
<evidence type="ECO:0000313" key="16">
    <source>
        <dbReference type="EMBL" id="AQS87736.1"/>
    </source>
</evidence>
<dbReference type="PANTHER" id="PTHR30540:SF79">
    <property type="entry name" value="LOW AFFINITY POTASSIUM TRANSPORT SYSTEM PROTEIN KUP"/>
    <property type="match status" value="1"/>
</dbReference>
<dbReference type="GO" id="GO:0005886">
    <property type="term" value="C:plasma membrane"/>
    <property type="evidence" value="ECO:0007669"/>
    <property type="project" value="UniProtKB-SubCell"/>
</dbReference>
<dbReference type="InterPro" id="IPR053951">
    <property type="entry name" value="K_trans_N"/>
</dbReference>
<dbReference type="STRING" id="320497.A0U93_07090"/>
<dbReference type="HAMAP" id="MF_01522">
    <property type="entry name" value="Kup"/>
    <property type="match status" value="1"/>
</dbReference>
<evidence type="ECO:0000256" key="3">
    <source>
        <dbReference type="ARBA" id="ARBA00022448"/>
    </source>
</evidence>
<dbReference type="InterPro" id="IPR053952">
    <property type="entry name" value="K_trans_C"/>
</dbReference>
<evidence type="ECO:0000256" key="2">
    <source>
        <dbReference type="ARBA" id="ARBA00007019"/>
    </source>
</evidence>